<feature type="compositionally biased region" description="Basic and acidic residues" evidence="1">
    <location>
        <begin position="730"/>
        <end position="746"/>
    </location>
</feature>
<evidence type="ECO:0000256" key="1">
    <source>
        <dbReference type="SAM" id="MobiDB-lite"/>
    </source>
</evidence>
<accession>A0A5K3EJV4</accession>
<dbReference type="PANTHER" id="PTHR14633:SF3">
    <property type="entry name" value="LITTLE ELONGATION COMPLEX SUBUNIT 2"/>
    <property type="match status" value="1"/>
</dbReference>
<evidence type="ECO:0000259" key="2">
    <source>
        <dbReference type="Pfam" id="PF10505"/>
    </source>
</evidence>
<dbReference type="GO" id="GO:0008023">
    <property type="term" value="C:transcription elongation factor complex"/>
    <property type="evidence" value="ECO:0007669"/>
    <property type="project" value="InterPro"/>
</dbReference>
<proteinExistence type="predicted"/>
<dbReference type="WBParaSite" id="MCU_000776-RA">
    <property type="protein sequence ID" value="MCU_000776-RA"/>
    <property type="gene ID" value="MCU_000776"/>
</dbReference>
<dbReference type="GO" id="GO:0042795">
    <property type="term" value="P:snRNA transcription by RNA polymerase II"/>
    <property type="evidence" value="ECO:0007669"/>
    <property type="project" value="TreeGrafter"/>
</dbReference>
<dbReference type="AlphaFoldDB" id="A0A5K3EJV4"/>
<feature type="compositionally biased region" description="Polar residues" evidence="1">
    <location>
        <begin position="706"/>
        <end position="725"/>
    </location>
</feature>
<protein>
    <submittedName>
        <fullName evidence="3">NARG2_C domain-containing protein</fullName>
    </submittedName>
</protein>
<dbReference type="InterPro" id="IPR019535">
    <property type="entry name" value="ICE2_C"/>
</dbReference>
<feature type="region of interest" description="Disordered" evidence="1">
    <location>
        <begin position="667"/>
        <end position="791"/>
    </location>
</feature>
<sequence>MDILSGIPELQLDFEKIYNYFQNARKLIAQSNKTKCPPPETGNATTVVEAATTPAPKLPQTCVCHHLRSSLSPKLVKTYKHLLSVISADVNVTSPKDSPVFEEFQALHCQIQEAQRKVVADLSACCPCSHLVLPINLEELLIHLLHKQQMRRALDAPSIYAPVDSTKFKVAKSNVTKLEHVGSFGEPNSLPRFVLAQGVLPTTIKDAAFTGDATPECTEISPDANVITSVDVVQQILTFLNSGTRCFFPVDVVPSPHRTDKRVVLIHSPLLSEPLNDSRLRAQECYSLICQTTFLEHPTSGSAPCATSSVSDSRERALVKDSVNKDTLEPDQSDLDELEVPLTIDPDVAASPSEASMMSPVALRAVIDQCDVVESTKGIEVLQEPASPEPASPFTPTPCPPVTTKPTPKDGKLWNLFKLGEVHLLVRSSGVRLTPESCAFACKKDGSDSTCVFWPNCAELWSGAPVDGAEKIVHLDVRPEYLQPWGCEDLSDAEIFSSCLGAHLSCPEKPEVLRLRVEASTGRVIFAEVQTIDQLLQAHPKFQFGTHISPLAAILSALARLDAGKYLLSSRSVCGKTTYQLYELAADTANSQFSVSQTNGAINLHALVTDGFEEACRSLIAPSLPTDQPELGASWRRVKRFPLDLSIPSGVTSCGLLIPGIDVLNRSDSDSPSPAPVSDSADHSGAENVPNPPTNKSPPLNDDTKSPPTDKSARTSTNSPPATRSTTKRAHTDGEQPRTPKRRSSDRSTSLSVDSPKSPYVTRSVRAKMSLENSPSKTPNQTRRSRRACLD</sequence>
<feature type="compositionally biased region" description="Polar residues" evidence="1">
    <location>
        <begin position="771"/>
        <end position="782"/>
    </location>
</feature>
<feature type="domain" description="Little elongation complex subunit 2 C-terminal" evidence="2">
    <location>
        <begin position="421"/>
        <end position="611"/>
    </location>
</feature>
<name>A0A5K3EJV4_MESCO</name>
<evidence type="ECO:0000313" key="3">
    <source>
        <dbReference type="WBParaSite" id="MCU_000776-RA"/>
    </source>
</evidence>
<feature type="compositionally biased region" description="Low complexity" evidence="1">
    <location>
        <begin position="670"/>
        <end position="679"/>
    </location>
</feature>
<organism evidence="3">
    <name type="scientific">Mesocestoides corti</name>
    <name type="common">Flatworm</name>
    <dbReference type="NCBI Taxonomy" id="53468"/>
    <lineage>
        <taxon>Eukaryota</taxon>
        <taxon>Metazoa</taxon>
        <taxon>Spiralia</taxon>
        <taxon>Lophotrochozoa</taxon>
        <taxon>Platyhelminthes</taxon>
        <taxon>Cestoda</taxon>
        <taxon>Eucestoda</taxon>
        <taxon>Cyclophyllidea</taxon>
        <taxon>Mesocestoididae</taxon>
        <taxon>Mesocestoides</taxon>
    </lineage>
</organism>
<dbReference type="Pfam" id="PF10505">
    <property type="entry name" value="NARG2_C"/>
    <property type="match status" value="1"/>
</dbReference>
<reference evidence="3" key="1">
    <citation type="submission" date="2019-11" db="UniProtKB">
        <authorList>
            <consortium name="WormBaseParasite"/>
        </authorList>
    </citation>
    <scope>IDENTIFICATION</scope>
</reference>
<dbReference type="GO" id="GO:0045945">
    <property type="term" value="P:positive regulation of transcription by RNA polymerase III"/>
    <property type="evidence" value="ECO:0007669"/>
    <property type="project" value="TreeGrafter"/>
</dbReference>
<dbReference type="PANTHER" id="PTHR14633">
    <property type="entry name" value="LITTLE ELONGATION COMPLEX SUBUNIT 2"/>
    <property type="match status" value="1"/>
</dbReference>
<dbReference type="GO" id="GO:0042796">
    <property type="term" value="P:snRNA transcription by RNA polymerase III"/>
    <property type="evidence" value="ECO:0007669"/>
    <property type="project" value="TreeGrafter"/>
</dbReference>